<dbReference type="AlphaFoldDB" id="A0AAN7NZY5"/>
<comment type="caution">
    <text evidence="2">The sequence shown here is derived from an EMBL/GenBank/DDBJ whole genome shotgun (WGS) entry which is preliminary data.</text>
</comment>
<evidence type="ECO:0000256" key="1">
    <source>
        <dbReference type="SAM" id="Phobius"/>
    </source>
</evidence>
<dbReference type="EMBL" id="JAUNZN010000001">
    <property type="protein sequence ID" value="KAK4832914.1"/>
    <property type="molecule type" value="Genomic_DNA"/>
</dbReference>
<sequence>MQCLGIYHVPSHCLGLKYNGAILYPLEHRAWAQRNGNKWQTVDVNVCVVWEQRGFISENICLDTEQNICNFEIHPDEAPETVLVYIGKGCVCMRTLCDFIFVDNVTVSTSNCSNICVCNFTKVMGCDFNYSAPVTSYQLLQSNYTLSRDLLPTPIGMNLTLNASEKNGYKTLITVHHDSEEIHHVLERVKEDGEHHWWETLLGWSPTAMGVFNLKLHPVVILLTLTLICLLLIIILFMKLKIIVCRRLLPKNLTSVLHQKAQSALRDNLGGLKSECLGFSIKGCMIGLGISWMTLVFSWRGLEGFWSTSEGEVLIVDADQGPCSDTVLQPDSTNCDVLLPEKGCSAELNSSVPITLKGFPIKAKAGC</sequence>
<proteinExistence type="predicted"/>
<evidence type="ECO:0000313" key="3">
    <source>
        <dbReference type="Proteomes" id="UP001333110"/>
    </source>
</evidence>
<keyword evidence="3" id="KW-1185">Reference proteome</keyword>
<dbReference type="Proteomes" id="UP001333110">
    <property type="component" value="Unassembled WGS sequence"/>
</dbReference>
<accession>A0AAN7NZY5</accession>
<organism evidence="2 3">
    <name type="scientific">Mycteria americana</name>
    <name type="common">Wood stork</name>
    <dbReference type="NCBI Taxonomy" id="33587"/>
    <lineage>
        <taxon>Eukaryota</taxon>
        <taxon>Metazoa</taxon>
        <taxon>Chordata</taxon>
        <taxon>Craniata</taxon>
        <taxon>Vertebrata</taxon>
        <taxon>Euteleostomi</taxon>
        <taxon>Archelosauria</taxon>
        <taxon>Archosauria</taxon>
        <taxon>Dinosauria</taxon>
        <taxon>Saurischia</taxon>
        <taxon>Theropoda</taxon>
        <taxon>Coelurosauria</taxon>
        <taxon>Aves</taxon>
        <taxon>Neognathae</taxon>
        <taxon>Neoaves</taxon>
        <taxon>Aequornithes</taxon>
        <taxon>Ciconiiformes</taxon>
        <taxon>Ciconiidae</taxon>
        <taxon>Mycteria</taxon>
    </lineage>
</organism>
<keyword evidence="1" id="KW-1133">Transmembrane helix</keyword>
<evidence type="ECO:0000313" key="2">
    <source>
        <dbReference type="EMBL" id="KAK4832914.1"/>
    </source>
</evidence>
<keyword evidence="1" id="KW-0472">Membrane</keyword>
<name>A0AAN7NZY5_MYCAM</name>
<protein>
    <submittedName>
        <fullName evidence="2">Uncharacterized protein</fullName>
    </submittedName>
</protein>
<gene>
    <name evidence="2" type="ORF">QYF61_026557</name>
</gene>
<feature type="transmembrane region" description="Helical" evidence="1">
    <location>
        <begin position="216"/>
        <end position="238"/>
    </location>
</feature>
<keyword evidence="1" id="KW-0812">Transmembrane</keyword>
<reference evidence="2 3" key="1">
    <citation type="journal article" date="2023" name="J. Hered.">
        <title>Chromosome-level genome of the wood stork (Mycteria americana) provides insight into avian chromosome evolution.</title>
        <authorList>
            <person name="Flamio R. Jr."/>
            <person name="Ramstad K.M."/>
        </authorList>
    </citation>
    <scope>NUCLEOTIDE SEQUENCE [LARGE SCALE GENOMIC DNA]</scope>
    <source>
        <strain evidence="2">JAX WOST 10</strain>
    </source>
</reference>